<reference evidence="1 2" key="1">
    <citation type="journal article" date="2022" name="Microbiol. Resour. Announc.">
        <title>Complete Genome Sequence of the Hyperthermophilic and Acidophilic Archaeon Saccharolobus caldissimus Strain HS-3T.</title>
        <authorList>
            <person name="Sakai H.D."/>
            <person name="Kurosawa N."/>
        </authorList>
    </citation>
    <scope>NUCLEOTIDE SEQUENCE [LARGE SCALE GENOMIC DNA]</scope>
    <source>
        <strain evidence="1 2">JCM32116</strain>
    </source>
</reference>
<evidence type="ECO:0000313" key="1">
    <source>
        <dbReference type="EMBL" id="BDC00147.1"/>
    </source>
</evidence>
<accession>A0AAQ4CWG5</accession>
<dbReference type="AlphaFoldDB" id="A0AAQ4CWG5"/>
<dbReference type="EMBL" id="AP025226">
    <property type="protein sequence ID" value="BDC00147.1"/>
    <property type="molecule type" value="Genomic_DNA"/>
</dbReference>
<evidence type="ECO:0000313" key="2">
    <source>
        <dbReference type="Proteomes" id="UP001319921"/>
    </source>
</evidence>
<protein>
    <submittedName>
        <fullName evidence="1">Uncharacterized protein</fullName>
    </submittedName>
</protein>
<organism evidence="1 2">
    <name type="scientific">Saccharolobus caldissimus</name>
    <dbReference type="NCBI Taxonomy" id="1702097"/>
    <lineage>
        <taxon>Archaea</taxon>
        <taxon>Thermoproteota</taxon>
        <taxon>Thermoprotei</taxon>
        <taxon>Sulfolobales</taxon>
        <taxon>Sulfolobaceae</taxon>
        <taxon>Saccharolobus</taxon>
    </lineage>
</organism>
<name>A0AAQ4CWG5_9CREN</name>
<dbReference type="KEGG" id="scas:SACC_31630"/>
<sequence length="77" mass="9141">MKIRIPKEWYDILVKIAENKKVKLSDLIVSIISSPIEECLNLPYMNSSTYKHINITINNIYTSSEIENKLRYFLFCR</sequence>
<dbReference type="Proteomes" id="UP001319921">
    <property type="component" value="Chromosome"/>
</dbReference>
<gene>
    <name evidence="1" type="ORF">SACC_31630</name>
</gene>
<proteinExistence type="predicted"/>
<keyword evidence="2" id="KW-1185">Reference proteome</keyword>